<dbReference type="Gene3D" id="3.40.50.150">
    <property type="entry name" value="Vaccinia Virus protein VP39"/>
    <property type="match status" value="1"/>
</dbReference>
<name>A0A6A1TXZ6_NEOGA</name>
<feature type="binding site" evidence="5">
    <location>
        <position position="305"/>
    </location>
    <ligand>
        <name>S-adenosyl-L-methionine</name>
        <dbReference type="ChEBI" id="CHEBI:59789"/>
    </ligand>
</feature>
<evidence type="ECO:0000256" key="2">
    <source>
        <dbReference type="ARBA" id="ARBA00022679"/>
    </source>
</evidence>
<evidence type="ECO:0000256" key="6">
    <source>
        <dbReference type="SAM" id="MobiDB-lite"/>
    </source>
</evidence>
<evidence type="ECO:0000256" key="5">
    <source>
        <dbReference type="PROSITE-ProRule" id="PRU01023"/>
    </source>
</evidence>
<keyword evidence="1 5" id="KW-0489">Methyltransferase</keyword>
<dbReference type="PANTHER" id="PTHR22807">
    <property type="entry name" value="NOP2 YEAST -RELATED NOL1/NOP2/FMU SUN DOMAIN-CONTAINING"/>
    <property type="match status" value="1"/>
</dbReference>
<comment type="caution">
    <text evidence="8">The sequence shown here is derived from an EMBL/GenBank/DDBJ whole genome shotgun (WGS) entry which is preliminary data.</text>
</comment>
<comment type="similarity">
    <text evidence="5">Belongs to the class I-like SAM-binding methyltransferase superfamily. RsmB/NOP family.</text>
</comment>
<evidence type="ECO:0000313" key="9">
    <source>
        <dbReference type="Proteomes" id="UP000386575"/>
    </source>
</evidence>
<feature type="domain" description="SAM-dependent MTase RsmB/NOP-type" evidence="7">
    <location>
        <begin position="175"/>
        <end position="472"/>
    </location>
</feature>
<dbReference type="InterPro" id="IPR001678">
    <property type="entry name" value="MeTrfase_RsmB-F_NOP2_dom"/>
</dbReference>
<sequence length="472" mass="50793">MVLNEDKKNKKPYKPSGKPAEQRRKPAHSERESGAFKAGLEVRVTAAKLLAAVIDRKISLDGMLDLVHGNPAYRALSDADRALTRAILNTALRHLPRIEAAIASLIDTPLPEGARALHHVLVIAAAQILHLDVPPHAAVDLAVEQANRDPRNRRFAKLVNAVLRRMDREKDEILAATATISPVPAWFRKRLVALYGEAEADRIAEAQLVPAAIDLTVKSDPAAWAEKLGGTVLPTGSIRLTAFDGAVSALEGFDEGVWWVQDVAASIPAKLFGDLKGKKVADLCAAPGGKTAQLIAAGAEVIAVEQSGNRLARLKENLGRLGYEAELVGGDLFEFKPAEQLDGVLLDAPCSSTGTTRRHPDVLWTKGPEDVAKLAALQEKMLRHAVTLVKPGGIIVFSNCSLDSLEGEELVVRVLKDHPELRRLAVDPKDWPGLEGAISPLGEFRTTPAMLPASENFVGGMDGFFASVLQVR</sequence>
<dbReference type="GO" id="GO:0003723">
    <property type="term" value="F:RNA binding"/>
    <property type="evidence" value="ECO:0007669"/>
    <property type="project" value="UniProtKB-UniRule"/>
</dbReference>
<dbReference type="GO" id="GO:0008173">
    <property type="term" value="F:RNA methyltransferase activity"/>
    <property type="evidence" value="ECO:0007669"/>
    <property type="project" value="InterPro"/>
</dbReference>
<proteinExistence type="inferred from homology"/>
<dbReference type="InterPro" id="IPR049560">
    <property type="entry name" value="MeTrfase_RsmB-F_NOP2_cat"/>
</dbReference>
<dbReference type="Gene3D" id="1.10.940.10">
    <property type="entry name" value="NusB-like"/>
    <property type="match status" value="1"/>
</dbReference>
<dbReference type="Pfam" id="PF01189">
    <property type="entry name" value="Methyltr_RsmB-F"/>
    <property type="match status" value="1"/>
</dbReference>
<feature type="region of interest" description="Disordered" evidence="6">
    <location>
        <begin position="1"/>
        <end position="34"/>
    </location>
</feature>
<feature type="active site" description="Nucleophile" evidence="5">
    <location>
        <position position="400"/>
    </location>
</feature>
<dbReference type="RefSeq" id="WP_151045307.1">
    <property type="nucleotide sequence ID" value="NZ_VZUL01000002.1"/>
</dbReference>
<keyword evidence="4 5" id="KW-0694">RNA-binding</keyword>
<dbReference type="GO" id="GO:0001510">
    <property type="term" value="P:RNA methylation"/>
    <property type="evidence" value="ECO:0007669"/>
    <property type="project" value="InterPro"/>
</dbReference>
<dbReference type="PROSITE" id="PS51686">
    <property type="entry name" value="SAM_MT_RSMB_NOP"/>
    <property type="match status" value="1"/>
</dbReference>
<dbReference type="CDD" id="cd02440">
    <property type="entry name" value="AdoMet_MTases"/>
    <property type="match status" value="1"/>
</dbReference>
<dbReference type="PRINTS" id="PR02008">
    <property type="entry name" value="RCMTFAMILY"/>
</dbReference>
<dbReference type="SUPFAM" id="SSF53335">
    <property type="entry name" value="S-adenosyl-L-methionine-dependent methyltransferases"/>
    <property type="match status" value="1"/>
</dbReference>
<feature type="binding site" evidence="5">
    <location>
        <position position="331"/>
    </location>
    <ligand>
        <name>S-adenosyl-L-methionine</name>
        <dbReference type="ChEBI" id="CHEBI:59789"/>
    </ligand>
</feature>
<evidence type="ECO:0000256" key="3">
    <source>
        <dbReference type="ARBA" id="ARBA00022691"/>
    </source>
</evidence>
<evidence type="ECO:0000259" key="7">
    <source>
        <dbReference type="PROSITE" id="PS51686"/>
    </source>
</evidence>
<dbReference type="Proteomes" id="UP000386575">
    <property type="component" value="Unassembled WGS sequence"/>
</dbReference>
<feature type="binding site" evidence="5">
    <location>
        <position position="347"/>
    </location>
    <ligand>
        <name>S-adenosyl-L-methionine</name>
        <dbReference type="ChEBI" id="CHEBI:59789"/>
    </ligand>
</feature>
<protein>
    <submittedName>
        <fullName evidence="8">MFS transporter</fullName>
    </submittedName>
</protein>
<dbReference type="InterPro" id="IPR029063">
    <property type="entry name" value="SAM-dependent_MTases_sf"/>
</dbReference>
<evidence type="ECO:0000313" key="8">
    <source>
        <dbReference type="EMBL" id="KAB1088780.1"/>
    </source>
</evidence>
<dbReference type="PANTHER" id="PTHR22807:SF61">
    <property type="entry name" value="NOL1_NOP2_SUN FAMILY PROTEIN _ ANTITERMINATION NUSB DOMAIN-CONTAINING PROTEIN"/>
    <property type="match status" value="1"/>
</dbReference>
<feature type="compositionally biased region" description="Basic and acidic residues" evidence="6">
    <location>
        <begin position="20"/>
        <end position="34"/>
    </location>
</feature>
<organism evidence="8 9">
    <name type="scientific">Neorhizobium galegae</name>
    <name type="common">Rhizobium galegae</name>
    <dbReference type="NCBI Taxonomy" id="399"/>
    <lineage>
        <taxon>Bacteria</taxon>
        <taxon>Pseudomonadati</taxon>
        <taxon>Pseudomonadota</taxon>
        <taxon>Alphaproteobacteria</taxon>
        <taxon>Hyphomicrobiales</taxon>
        <taxon>Rhizobiaceae</taxon>
        <taxon>Rhizobium/Agrobacterium group</taxon>
        <taxon>Neorhizobium</taxon>
    </lineage>
</organism>
<reference evidence="8 9" key="1">
    <citation type="submission" date="2019-09" db="EMBL/GenBank/DDBJ databases">
        <title>Genome sequencing of Ng87 strain.</title>
        <authorList>
            <person name="Karasev E.S."/>
            <person name="Andronov E."/>
        </authorList>
    </citation>
    <scope>NUCLEOTIDE SEQUENCE [LARGE SCALE GENOMIC DNA]</scope>
    <source>
        <strain evidence="8 9">Ng87</strain>
    </source>
</reference>
<accession>A0A6A1TXZ6</accession>
<keyword evidence="2 5" id="KW-0808">Transferase</keyword>
<dbReference type="InterPro" id="IPR023267">
    <property type="entry name" value="RCMT"/>
</dbReference>
<evidence type="ECO:0000256" key="1">
    <source>
        <dbReference type="ARBA" id="ARBA00022603"/>
    </source>
</evidence>
<dbReference type="EMBL" id="VZUL01000002">
    <property type="protein sequence ID" value="KAB1088780.1"/>
    <property type="molecule type" value="Genomic_DNA"/>
</dbReference>
<evidence type="ECO:0000256" key="4">
    <source>
        <dbReference type="ARBA" id="ARBA00022884"/>
    </source>
</evidence>
<dbReference type="InterPro" id="IPR006027">
    <property type="entry name" value="NusB_RsmB_TIM44"/>
</dbReference>
<dbReference type="SUPFAM" id="SSF48013">
    <property type="entry name" value="NusB-like"/>
    <property type="match status" value="1"/>
</dbReference>
<gene>
    <name evidence="8" type="ORF">F4V91_21800</name>
</gene>
<feature type="binding site" evidence="5">
    <location>
        <begin position="284"/>
        <end position="290"/>
    </location>
    <ligand>
        <name>S-adenosyl-L-methionine</name>
        <dbReference type="ChEBI" id="CHEBI:59789"/>
    </ligand>
</feature>
<dbReference type="Pfam" id="PF01029">
    <property type="entry name" value="NusB"/>
    <property type="match status" value="1"/>
</dbReference>
<keyword evidence="3 5" id="KW-0949">S-adenosyl-L-methionine</keyword>
<dbReference type="AlphaFoldDB" id="A0A6A1TXZ6"/>
<dbReference type="GO" id="GO:0006355">
    <property type="term" value="P:regulation of DNA-templated transcription"/>
    <property type="evidence" value="ECO:0007669"/>
    <property type="project" value="InterPro"/>
</dbReference>
<dbReference type="InterPro" id="IPR035926">
    <property type="entry name" value="NusB-like_sf"/>
</dbReference>